<dbReference type="AlphaFoldDB" id="A0A0A7PU27"/>
<dbReference type="HOGENOM" id="CLU_946297_0_0_5"/>
<keyword evidence="3" id="KW-0732">Signal</keyword>
<geneLocation type="plasmid" evidence="5 6">
    <name>pSfKp5.2</name>
</geneLocation>
<organism evidence="5 6">
    <name type="scientific">Sphingopyxis fribergensis</name>
    <dbReference type="NCBI Taxonomy" id="1515612"/>
    <lineage>
        <taxon>Bacteria</taxon>
        <taxon>Pseudomonadati</taxon>
        <taxon>Pseudomonadota</taxon>
        <taxon>Alphaproteobacteria</taxon>
        <taxon>Sphingomonadales</taxon>
        <taxon>Sphingomonadaceae</taxon>
        <taxon>Sphingopyxis</taxon>
    </lineage>
</organism>
<dbReference type="KEGG" id="sphk:SKP52_23775"/>
<keyword evidence="6" id="KW-1185">Reference proteome</keyword>
<gene>
    <name evidence="5" type="ORF">SKP52_23775</name>
</gene>
<keyword evidence="5" id="KW-0614">Plasmid</keyword>
<protein>
    <recommendedName>
        <fullName evidence="4">Transglycosylase SLT domain-containing protein</fullName>
    </recommendedName>
</protein>
<evidence type="ECO:0000313" key="6">
    <source>
        <dbReference type="Proteomes" id="UP000030907"/>
    </source>
</evidence>
<dbReference type="PANTHER" id="PTHR37423:SF2">
    <property type="entry name" value="MEMBRANE-BOUND LYTIC MUREIN TRANSGLYCOSYLASE C"/>
    <property type="match status" value="1"/>
</dbReference>
<dbReference type="EMBL" id="CP009123">
    <property type="protein sequence ID" value="AJA11597.1"/>
    <property type="molecule type" value="Genomic_DNA"/>
</dbReference>
<feature type="domain" description="Transglycosylase SLT" evidence="4">
    <location>
        <begin position="133"/>
        <end position="239"/>
    </location>
</feature>
<dbReference type="InterPro" id="IPR023346">
    <property type="entry name" value="Lysozyme-like_dom_sf"/>
</dbReference>
<feature type="chain" id="PRO_5002042902" description="Transglycosylase SLT domain-containing protein" evidence="3">
    <location>
        <begin position="23"/>
        <end position="294"/>
    </location>
</feature>
<name>A0A0A7PU27_9SPHN</name>
<accession>A0A0A7PU27</accession>
<feature type="signal peptide" evidence="3">
    <location>
        <begin position="1"/>
        <end position="22"/>
    </location>
</feature>
<dbReference type="PANTHER" id="PTHR37423">
    <property type="entry name" value="SOLUBLE LYTIC MUREIN TRANSGLYCOSYLASE-RELATED"/>
    <property type="match status" value="1"/>
</dbReference>
<reference evidence="5 6" key="1">
    <citation type="journal article" date="2015" name="Int. J. Syst. Evol. Microbiol.">
        <title>Description of Sphingopyxis fribergensis sp. nov. - a soil bacterium with the ability to degrade styrene and phenylacetic acid.</title>
        <authorList>
            <person name="Oelschlagel M."/>
            <person name="Ruckert C."/>
            <person name="Kalinowski J."/>
            <person name="Schmidt G."/>
            <person name="Schlomann M."/>
            <person name="Tischler D."/>
        </authorList>
    </citation>
    <scope>NUCLEOTIDE SEQUENCE [LARGE SCALE GENOMIC DNA]</scope>
    <source>
        <strain evidence="5 6">Kp5.2</strain>
        <plasmid evidence="5">pSfKp5.2</plasmid>
    </source>
</reference>
<evidence type="ECO:0000256" key="3">
    <source>
        <dbReference type="SAM" id="SignalP"/>
    </source>
</evidence>
<dbReference type="OrthoDB" id="9815002at2"/>
<evidence type="ECO:0000259" key="4">
    <source>
        <dbReference type="Pfam" id="PF01464"/>
    </source>
</evidence>
<evidence type="ECO:0000256" key="2">
    <source>
        <dbReference type="ARBA" id="ARBA00009387"/>
    </source>
</evidence>
<comment type="similarity">
    <text evidence="2">Belongs to the virb1 family.</text>
</comment>
<dbReference type="InterPro" id="IPR008258">
    <property type="entry name" value="Transglycosylase_SLT_dom_1"/>
</dbReference>
<sequence>MKRFLLTSTALIFALQTGVADAEEMVVRQAQLIDFARPLPQKENIPAVENDMRNQFAAIAPEEMNRDPARLRLGRIKYLRPSRGAPRAPTHTQSPPLGISDRFAAGDCAVKPYRPSPILGQRADRRRELLYPLVRRAACEARLPVGLIDALIMQESRYNPSALSPKGAFGLGQLMPATARQLGVDRYDLMQNLTGTAMYLAQQLDEFGRVDFALAAYNAGPGRVRSVRRIPRIAETQNYVRQIMANWRSIEAGGAIPNQPSIVRAAGILSFLSAPQLVQSHSMSGRSTEFSEGT</sequence>
<dbReference type="Gene3D" id="1.10.530.10">
    <property type="match status" value="1"/>
</dbReference>
<dbReference type="Pfam" id="PF01464">
    <property type="entry name" value="SLT"/>
    <property type="match status" value="1"/>
</dbReference>
<dbReference type="SUPFAM" id="SSF53955">
    <property type="entry name" value="Lysozyme-like"/>
    <property type="match status" value="1"/>
</dbReference>
<evidence type="ECO:0000313" key="5">
    <source>
        <dbReference type="EMBL" id="AJA11597.1"/>
    </source>
</evidence>
<comment type="similarity">
    <text evidence="1">Belongs to the transglycosylase Slt family.</text>
</comment>
<dbReference type="CDD" id="cd00254">
    <property type="entry name" value="LT-like"/>
    <property type="match status" value="1"/>
</dbReference>
<evidence type="ECO:0000256" key="1">
    <source>
        <dbReference type="ARBA" id="ARBA00007734"/>
    </source>
</evidence>
<dbReference type="RefSeq" id="WP_148309291.1">
    <property type="nucleotide sequence ID" value="NZ_CP009123.1"/>
</dbReference>
<proteinExistence type="inferred from homology"/>
<dbReference type="Proteomes" id="UP000030907">
    <property type="component" value="Plasmid pSfKp5.2"/>
</dbReference>